<feature type="non-terminal residue" evidence="1">
    <location>
        <position position="127"/>
    </location>
</feature>
<feature type="non-terminal residue" evidence="1">
    <location>
        <position position="1"/>
    </location>
</feature>
<protein>
    <submittedName>
        <fullName evidence="1">Uncharacterized protein</fullName>
    </submittedName>
</protein>
<gene>
    <name evidence="1" type="ORF">NA56DRAFT_553523</name>
</gene>
<evidence type="ECO:0000313" key="1">
    <source>
        <dbReference type="EMBL" id="PMD12781.1"/>
    </source>
</evidence>
<reference evidence="1 2" key="1">
    <citation type="submission" date="2016-05" db="EMBL/GenBank/DDBJ databases">
        <title>A degradative enzymes factory behind the ericoid mycorrhizal symbiosis.</title>
        <authorList>
            <consortium name="DOE Joint Genome Institute"/>
            <person name="Martino E."/>
            <person name="Morin E."/>
            <person name="Grelet G."/>
            <person name="Kuo A."/>
            <person name="Kohler A."/>
            <person name="Daghino S."/>
            <person name="Barry K."/>
            <person name="Choi C."/>
            <person name="Cichocki N."/>
            <person name="Clum A."/>
            <person name="Copeland A."/>
            <person name="Hainaut M."/>
            <person name="Haridas S."/>
            <person name="Labutti K."/>
            <person name="Lindquist E."/>
            <person name="Lipzen A."/>
            <person name="Khouja H.-R."/>
            <person name="Murat C."/>
            <person name="Ohm R."/>
            <person name="Olson A."/>
            <person name="Spatafora J."/>
            <person name="Veneault-Fourrey C."/>
            <person name="Henrissat B."/>
            <person name="Grigoriev I."/>
            <person name="Martin F."/>
            <person name="Perotto S."/>
        </authorList>
    </citation>
    <scope>NUCLEOTIDE SEQUENCE [LARGE SCALE GENOMIC DNA]</scope>
    <source>
        <strain evidence="1 2">UAMH 7357</strain>
    </source>
</reference>
<dbReference type="OrthoDB" id="3799661at2759"/>
<keyword evidence="2" id="KW-1185">Reference proteome</keyword>
<dbReference type="EMBL" id="KZ613542">
    <property type="protein sequence ID" value="PMD12781.1"/>
    <property type="molecule type" value="Genomic_DNA"/>
</dbReference>
<accession>A0A2J6PFF9</accession>
<sequence>NSPWVLPVYVLSAERDTTRHLKPKEAKCTIDTGNLQGNIVSRAFVVDVLGYPESSFQKLTKLEEDGGTGVTGHRLVPQGAIALTWYHNASTRVFRDMRFLVSENPMYDLIVGARSIQENNILDVPNL</sequence>
<dbReference type="AlphaFoldDB" id="A0A2J6PFF9"/>
<evidence type="ECO:0000313" key="2">
    <source>
        <dbReference type="Proteomes" id="UP000235672"/>
    </source>
</evidence>
<dbReference type="Proteomes" id="UP000235672">
    <property type="component" value="Unassembled WGS sequence"/>
</dbReference>
<proteinExistence type="predicted"/>
<name>A0A2J6PFF9_9HELO</name>
<organism evidence="1 2">
    <name type="scientific">Hyaloscypha hepaticicola</name>
    <dbReference type="NCBI Taxonomy" id="2082293"/>
    <lineage>
        <taxon>Eukaryota</taxon>
        <taxon>Fungi</taxon>
        <taxon>Dikarya</taxon>
        <taxon>Ascomycota</taxon>
        <taxon>Pezizomycotina</taxon>
        <taxon>Leotiomycetes</taxon>
        <taxon>Helotiales</taxon>
        <taxon>Hyaloscyphaceae</taxon>
        <taxon>Hyaloscypha</taxon>
    </lineage>
</organism>